<evidence type="ECO:0000313" key="2">
    <source>
        <dbReference type="Proteomes" id="UP000249340"/>
    </source>
</evidence>
<dbReference type="RefSeq" id="WP_111492803.1">
    <property type="nucleotide sequence ID" value="NZ_CP031264.1"/>
</dbReference>
<dbReference type="CDD" id="cd07821">
    <property type="entry name" value="PYR_PYL_RCAR_like"/>
    <property type="match status" value="1"/>
</dbReference>
<dbReference type="AlphaFoldDB" id="A0A345SSG1"/>
<dbReference type="EMBL" id="CP031264">
    <property type="protein sequence ID" value="AXI76666.1"/>
    <property type="molecule type" value="Genomic_DNA"/>
</dbReference>
<dbReference type="KEGG" id="stri:C7M71_003510"/>
<protein>
    <submittedName>
        <fullName evidence="1">SRPBCC family protein</fullName>
    </submittedName>
</protein>
<dbReference type="Proteomes" id="UP000249340">
    <property type="component" value="Chromosome"/>
</dbReference>
<dbReference type="Pfam" id="PF10604">
    <property type="entry name" value="Polyketide_cyc2"/>
    <property type="match status" value="1"/>
</dbReference>
<proteinExistence type="predicted"/>
<dbReference type="InterPro" id="IPR019587">
    <property type="entry name" value="Polyketide_cyclase/dehydratase"/>
</dbReference>
<name>A0A345SSG1_9ACTN</name>
<gene>
    <name evidence="1" type="ORF">C7M71_003510</name>
</gene>
<dbReference type="InterPro" id="IPR023393">
    <property type="entry name" value="START-like_dom_sf"/>
</dbReference>
<dbReference type="OrthoDB" id="4277250at2"/>
<organism evidence="1 2">
    <name type="scientific">Peterkaempfera bronchialis</name>
    <dbReference type="NCBI Taxonomy" id="2126346"/>
    <lineage>
        <taxon>Bacteria</taxon>
        <taxon>Bacillati</taxon>
        <taxon>Actinomycetota</taxon>
        <taxon>Actinomycetes</taxon>
        <taxon>Kitasatosporales</taxon>
        <taxon>Streptomycetaceae</taxon>
        <taxon>Peterkaempfera</taxon>
    </lineage>
</organism>
<sequence>MARHLRPETPDFLTGAPVRLRFSAVLAASPEAVFRELAEIPEGWPRWFRPIASVEYVGDPPYGRGSCRRVRLVGGGRFVESVLVAEEGRRFVYRVDETSVPGLLALMEEWRLSPSPYGGTRLQWTTALAARRPARQLWSAARPLLARAFRRAARRLDERIAEQAAG</sequence>
<evidence type="ECO:0000313" key="1">
    <source>
        <dbReference type="EMBL" id="AXI76666.1"/>
    </source>
</evidence>
<keyword evidence="2" id="KW-1185">Reference proteome</keyword>
<reference evidence="2" key="1">
    <citation type="submission" date="2018-07" db="EMBL/GenBank/DDBJ databases">
        <title>Streptacidiphilus bronchialis DSM 106435 chromosome.</title>
        <authorList>
            <person name="Batra D."/>
            <person name="Gulvik C.A."/>
        </authorList>
    </citation>
    <scope>NUCLEOTIDE SEQUENCE [LARGE SCALE GENOMIC DNA]</scope>
    <source>
        <strain evidence="2">DSM 106435</strain>
    </source>
</reference>
<accession>A0A345SSG1</accession>
<dbReference type="Gene3D" id="3.30.530.20">
    <property type="match status" value="1"/>
</dbReference>
<dbReference type="SUPFAM" id="SSF55961">
    <property type="entry name" value="Bet v1-like"/>
    <property type="match status" value="1"/>
</dbReference>